<evidence type="ECO:0000256" key="2">
    <source>
        <dbReference type="ARBA" id="ARBA00022441"/>
    </source>
</evidence>
<feature type="coiled-coil region" evidence="6">
    <location>
        <begin position="670"/>
        <end position="851"/>
    </location>
</feature>
<evidence type="ECO:0000259" key="8">
    <source>
        <dbReference type="Pfam" id="PF24981"/>
    </source>
</evidence>
<evidence type="ECO:0000256" key="6">
    <source>
        <dbReference type="SAM" id="Coils"/>
    </source>
</evidence>
<evidence type="ECO:0000256" key="7">
    <source>
        <dbReference type="SAM" id="MobiDB-lite"/>
    </source>
</evidence>
<feature type="compositionally biased region" description="Polar residues" evidence="7">
    <location>
        <begin position="401"/>
        <end position="411"/>
    </location>
</feature>
<feature type="non-terminal residue" evidence="9">
    <location>
        <position position="1"/>
    </location>
</feature>
<organism evidence="9 10">
    <name type="scientific">Fistulina hepatica ATCC 64428</name>
    <dbReference type="NCBI Taxonomy" id="1128425"/>
    <lineage>
        <taxon>Eukaryota</taxon>
        <taxon>Fungi</taxon>
        <taxon>Dikarya</taxon>
        <taxon>Basidiomycota</taxon>
        <taxon>Agaricomycotina</taxon>
        <taxon>Agaricomycetes</taxon>
        <taxon>Agaricomycetidae</taxon>
        <taxon>Agaricales</taxon>
        <taxon>Fistulinaceae</taxon>
        <taxon>Fistulina</taxon>
    </lineage>
</organism>
<evidence type="ECO:0000313" key="9">
    <source>
        <dbReference type="EMBL" id="KIY51211.1"/>
    </source>
</evidence>
<keyword evidence="3" id="KW-0963">Cytoplasm</keyword>
<dbReference type="Gene3D" id="2.120.10.80">
    <property type="entry name" value="Kelch-type beta propeller"/>
    <property type="match status" value="2"/>
</dbReference>
<evidence type="ECO:0000256" key="5">
    <source>
        <dbReference type="ARBA" id="ARBA00023054"/>
    </source>
</evidence>
<dbReference type="GO" id="GO:0005737">
    <property type="term" value="C:cytoplasm"/>
    <property type="evidence" value="ECO:0007669"/>
    <property type="project" value="UniProtKB-SubCell"/>
</dbReference>
<dbReference type="PANTHER" id="PTHR46093">
    <property type="entry name" value="ACYL-COA-BINDING DOMAIN-CONTAINING PROTEIN 5"/>
    <property type="match status" value="1"/>
</dbReference>
<gene>
    <name evidence="9" type="ORF">FISHEDRAFT_37425</name>
</gene>
<feature type="domain" description="Attractin/MKLN-like beta-propeller" evidence="8">
    <location>
        <begin position="108"/>
        <end position="183"/>
    </location>
</feature>
<reference evidence="9 10" key="1">
    <citation type="journal article" date="2015" name="Fungal Genet. Biol.">
        <title>Evolution of novel wood decay mechanisms in Agaricales revealed by the genome sequences of Fistulina hepatica and Cylindrobasidium torrendii.</title>
        <authorList>
            <person name="Floudas D."/>
            <person name="Held B.W."/>
            <person name="Riley R."/>
            <person name="Nagy L.G."/>
            <person name="Koehler G."/>
            <person name="Ransdell A.S."/>
            <person name="Younus H."/>
            <person name="Chow J."/>
            <person name="Chiniquy J."/>
            <person name="Lipzen A."/>
            <person name="Tritt A."/>
            <person name="Sun H."/>
            <person name="Haridas S."/>
            <person name="LaButti K."/>
            <person name="Ohm R.A."/>
            <person name="Kues U."/>
            <person name="Blanchette R.A."/>
            <person name="Grigoriev I.V."/>
            <person name="Minto R.E."/>
            <person name="Hibbett D.S."/>
        </authorList>
    </citation>
    <scope>NUCLEOTIDE SEQUENCE [LARGE SCALE GENOMIC DNA]</scope>
    <source>
        <strain evidence="9 10">ATCC 64428</strain>
    </source>
</reference>
<dbReference type="Proteomes" id="UP000054144">
    <property type="component" value="Unassembled WGS sequence"/>
</dbReference>
<name>A0A0D7AIU1_9AGAR</name>
<proteinExistence type="predicted"/>
<feature type="compositionally biased region" description="Low complexity" evidence="7">
    <location>
        <begin position="429"/>
        <end position="452"/>
    </location>
</feature>
<feature type="region of interest" description="Disordered" evidence="7">
    <location>
        <begin position="26"/>
        <end position="47"/>
    </location>
</feature>
<dbReference type="FunFam" id="2.120.10.80:FF:000049">
    <property type="entry name" value="Cell polarity protein (Tea1)"/>
    <property type="match status" value="1"/>
</dbReference>
<feature type="region of interest" description="Disordered" evidence="7">
    <location>
        <begin position="901"/>
        <end position="926"/>
    </location>
</feature>
<keyword evidence="10" id="KW-1185">Reference proteome</keyword>
<dbReference type="InterPro" id="IPR015915">
    <property type="entry name" value="Kelch-typ_b-propeller"/>
</dbReference>
<feature type="compositionally biased region" description="Polar residues" evidence="7">
    <location>
        <begin position="514"/>
        <end position="523"/>
    </location>
</feature>
<keyword evidence="5 6" id="KW-0175">Coiled coil</keyword>
<dbReference type="SUPFAM" id="SSF57997">
    <property type="entry name" value="Tropomyosin"/>
    <property type="match status" value="1"/>
</dbReference>
<dbReference type="OrthoDB" id="45365at2759"/>
<sequence length="1339" mass="148652">QQQLQRPAYPWSNCAITLLPPQLLSKPGVAPTSQPSPCPFPRYGHSLPPTGSSNGDLYLFGGLVRDTPMNDLFVLNSRELSATLVQTAGDVPSPRVGHASALVSNVLIVWGGDTRQNVNEKQDDGLYLLNIGAREWTRVSVHGPTPTGRYGHSVTMVGSKFFVFGGQVDVEFMNDLWAFDLNSLRAAVAAWELYEPTSPERPAKRTGHISVTYGDRVIIFGGTDGQYHYNDTWSFDLKTRKWSELQCIGYIPSPREGHAASLVDDVVYVFGGRGVDGKDLGDLAAFKISYQRWYTFQNMGPTPSARSGHALASVGARVFVLGGESATTKNEDPKEIHVLDSNHIRYPDSKPPAPPTGAPLVQNSSRQSVIPSQFQSNGASRTVSPNNNTTSSDDLQRRAVSPQNARRNPTSMVGIAERVGNGSPSSIQMSNSQPSIPMSSSSAARAARGMSPTQQMSGQRIKSPVQGLVTRAMSPTLPGPEGNGPNLTSVSLALNGRTSPANIERSKVPPDGFYTSSTGSPTMNGVARSHSRNGSTTASSTVMAELLKDVKVKEVDLDALRRQLAWMKTALAHAARAGYVYADREADVVDDTETSAEDNRHAELALKFKQFKVHMQTAIVEHARLASEHLADAERIKTSATQEAAYYRAKLAAMENRNAGELQSMERARIQDLEKHLAALVQERNVQDQKIRELNESLSLQTTLCEQAEARAADASRRADTLEESHSRMIQTHSALQEERDQLDVQLRDHQERSISHSSTLQQQEAEATAMRVKIADLERSRDQHIRALEQARDALHAATSRADDVDKAYRQADEQMRTLEGDMAELRGELEQRTTEVENARVRLTDLENAWTQSREEADHFRALTTGGLGELLDVHRDMRSDEDRFAKVHTEKIHAMENEVASERSSAKEAIQRHESSQRQLAEERRRVRALEHEQSALRSQIVGLRCQISNIMADAGELRKDLADRETSLQAKAKEASEVSVRLGMLRNYLAENGLSLDDDDIRPGSRLNGSASPEVIMELENKLAERARAQESAERELTQTLRRNRDAEAQISKLSAQLDRIRATQSPANDHTDADSRVQEMERKLQETEKGYQARLTQMEEDYQIAVHYVKGTEKMMRRMKEELTKQKDANNALQRANGRGTPLEDGNTDPLRTQFVESQRQVQRLHKDNKELRARLESLEREIEGLRDNLVTSQREADDRLSQVEELRQDIERLNASLVIARGGNDASLLEQLSNENNTLRRENEQLSHKIGLLLDDQPSFGRPLSGSSARRLSTSSSLSFQHLSSELDDWQRQLASSMSNRRSLGEGTMKLSLGDFADSSTGHAPERALSPRS</sequence>
<feature type="region of interest" description="Disordered" evidence="7">
    <location>
        <begin position="500"/>
        <end position="538"/>
    </location>
</feature>
<feature type="region of interest" description="Disordered" evidence="7">
    <location>
        <begin position="1318"/>
        <end position="1339"/>
    </location>
</feature>
<dbReference type="Pfam" id="PF24981">
    <property type="entry name" value="Beta-prop_ATRN-LZTR1"/>
    <property type="match status" value="1"/>
</dbReference>
<dbReference type="Pfam" id="PF24681">
    <property type="entry name" value="Kelch_KLHDC2_KLHL20_DRC7"/>
    <property type="match status" value="1"/>
</dbReference>
<evidence type="ECO:0000313" key="10">
    <source>
        <dbReference type="Proteomes" id="UP000054144"/>
    </source>
</evidence>
<protein>
    <recommendedName>
        <fullName evidence="8">Attractin/MKLN-like beta-propeller domain-containing protein</fullName>
    </recommendedName>
</protein>
<evidence type="ECO:0000256" key="3">
    <source>
        <dbReference type="ARBA" id="ARBA00022490"/>
    </source>
</evidence>
<evidence type="ECO:0000256" key="4">
    <source>
        <dbReference type="ARBA" id="ARBA00022737"/>
    </source>
</evidence>
<feature type="compositionally biased region" description="Polar residues" evidence="7">
    <location>
        <begin position="361"/>
        <end position="393"/>
    </location>
</feature>
<dbReference type="SUPFAM" id="SSF117281">
    <property type="entry name" value="Kelch motif"/>
    <property type="match status" value="1"/>
</dbReference>
<keyword evidence="2" id="KW-0880">Kelch repeat</keyword>
<evidence type="ECO:0000256" key="1">
    <source>
        <dbReference type="ARBA" id="ARBA00004496"/>
    </source>
</evidence>
<accession>A0A0D7AIU1</accession>
<feature type="region of interest" description="Disordered" evidence="7">
    <location>
        <begin position="1130"/>
        <end position="1155"/>
    </location>
</feature>
<dbReference type="InterPro" id="IPR056737">
    <property type="entry name" value="Beta-prop_ATRN-MKLN-like"/>
</dbReference>
<dbReference type="EMBL" id="KN881666">
    <property type="protein sequence ID" value="KIY51211.1"/>
    <property type="molecule type" value="Genomic_DNA"/>
</dbReference>
<keyword evidence="4" id="KW-0677">Repeat</keyword>
<dbReference type="PANTHER" id="PTHR46093:SF18">
    <property type="entry name" value="FIBRONECTIN TYPE-III DOMAIN-CONTAINING PROTEIN"/>
    <property type="match status" value="1"/>
</dbReference>
<comment type="subcellular location">
    <subcellularLocation>
        <location evidence="1">Cytoplasm</location>
    </subcellularLocation>
</comment>
<feature type="region of interest" description="Disordered" evidence="7">
    <location>
        <begin position="343"/>
        <end position="461"/>
    </location>
</feature>